<feature type="region of interest" description="Disordered" evidence="2">
    <location>
        <begin position="19"/>
        <end position="38"/>
    </location>
</feature>
<name>A0AAU7CPZ4_9BACT</name>
<organism evidence="4">
    <name type="scientific">Singulisphaera sp. Ch08</name>
    <dbReference type="NCBI Taxonomy" id="3120278"/>
    <lineage>
        <taxon>Bacteria</taxon>
        <taxon>Pseudomonadati</taxon>
        <taxon>Planctomycetota</taxon>
        <taxon>Planctomycetia</taxon>
        <taxon>Isosphaerales</taxon>
        <taxon>Isosphaeraceae</taxon>
        <taxon>Singulisphaera</taxon>
    </lineage>
</organism>
<reference evidence="4" key="1">
    <citation type="submission" date="2024-05" db="EMBL/GenBank/DDBJ databases">
        <title>Planctomycetes of the genus Singulisphaera possess chitinolytic capabilities.</title>
        <authorList>
            <person name="Ivanova A."/>
        </authorList>
    </citation>
    <scope>NUCLEOTIDE SEQUENCE</scope>
    <source>
        <strain evidence="4">Ch08T</strain>
    </source>
</reference>
<gene>
    <name evidence="4" type="ORF">V5E97_15600</name>
</gene>
<comment type="similarity">
    <text evidence="1">Belongs to the prokaryotic/mitochondrial release factor family.</text>
</comment>
<dbReference type="InterPro" id="IPR000352">
    <property type="entry name" value="Pep_chain_release_fac_I"/>
</dbReference>
<evidence type="ECO:0000313" key="4">
    <source>
        <dbReference type="EMBL" id="XBH07409.1"/>
    </source>
</evidence>
<protein>
    <submittedName>
        <fullName evidence="4">Peptide chain release factor-like protein</fullName>
    </submittedName>
</protein>
<evidence type="ECO:0000259" key="3">
    <source>
        <dbReference type="Pfam" id="PF00472"/>
    </source>
</evidence>
<dbReference type="AlphaFoldDB" id="A0AAU7CPZ4"/>
<accession>A0AAU7CPZ4</accession>
<dbReference type="GO" id="GO:0003747">
    <property type="term" value="F:translation release factor activity"/>
    <property type="evidence" value="ECO:0007669"/>
    <property type="project" value="InterPro"/>
</dbReference>
<dbReference type="PANTHER" id="PTHR43804">
    <property type="entry name" value="LD18447P"/>
    <property type="match status" value="1"/>
</dbReference>
<dbReference type="PANTHER" id="PTHR43804:SF6">
    <property type="entry name" value="CLASS I PEPTIDE CHAIN RELEASE FACTOR"/>
    <property type="match status" value="1"/>
</dbReference>
<proteinExistence type="inferred from homology"/>
<dbReference type="InterPro" id="IPR050057">
    <property type="entry name" value="Prokaryotic/Mito_RF"/>
</dbReference>
<dbReference type="InterPro" id="IPR045853">
    <property type="entry name" value="Pep_chain_release_fac_I_sf"/>
</dbReference>
<dbReference type="RefSeq" id="WP_406700246.1">
    <property type="nucleotide sequence ID" value="NZ_CP155447.1"/>
</dbReference>
<dbReference type="Pfam" id="PF00472">
    <property type="entry name" value="RF-1"/>
    <property type="match status" value="1"/>
</dbReference>
<evidence type="ECO:0000256" key="1">
    <source>
        <dbReference type="ARBA" id="ARBA00010835"/>
    </source>
</evidence>
<evidence type="ECO:0000256" key="2">
    <source>
        <dbReference type="SAM" id="MobiDB-lite"/>
    </source>
</evidence>
<dbReference type="EMBL" id="CP155447">
    <property type="protein sequence ID" value="XBH07409.1"/>
    <property type="molecule type" value="Genomic_DNA"/>
</dbReference>
<feature type="domain" description="Prokaryotic-type class I peptide chain release factors" evidence="3">
    <location>
        <begin position="20"/>
        <end position="76"/>
    </location>
</feature>
<dbReference type="Gene3D" id="3.30.160.20">
    <property type="match status" value="1"/>
</dbReference>
<sequence>MSENRLHPASLDVAQLASQCETKRTKRSGPGGQNRNKVETTVVLLHRPTGIGAEASERRTQGENLRVAYFRLRVNLALEVRLPFVPGTPPSPLWQSRCRGGRITVNVEHDDFPSILAESLDVLAAQKMDVKAAAESLACTHSQFTKFLKSEPRALGMVNAHRREAGLHPLK</sequence>
<dbReference type="SUPFAM" id="SSF75620">
    <property type="entry name" value="Release factor"/>
    <property type="match status" value="1"/>
</dbReference>